<evidence type="ECO:0000259" key="34">
    <source>
        <dbReference type="PROSITE" id="PS50064"/>
    </source>
</evidence>
<evidence type="ECO:0000256" key="18">
    <source>
        <dbReference type="ARBA" id="ARBA00022859"/>
    </source>
</evidence>
<dbReference type="GO" id="GO:0005829">
    <property type="term" value="C:cytosol"/>
    <property type="evidence" value="ECO:0007669"/>
    <property type="project" value="UniProtKB-SubCell"/>
</dbReference>
<dbReference type="Gene3D" id="3.40.50.10190">
    <property type="entry name" value="BRCT domain"/>
    <property type="match status" value="1"/>
</dbReference>
<dbReference type="Pfam" id="PF21728">
    <property type="entry name" value="PADR1_N"/>
    <property type="match status" value="1"/>
</dbReference>
<evidence type="ECO:0000313" key="40">
    <source>
        <dbReference type="Proteomes" id="UP001152798"/>
    </source>
</evidence>
<evidence type="ECO:0000256" key="21">
    <source>
        <dbReference type="ARBA" id="ARBA00023125"/>
    </source>
</evidence>
<dbReference type="PROSITE" id="PS50172">
    <property type="entry name" value="BRCT"/>
    <property type="match status" value="1"/>
</dbReference>
<evidence type="ECO:0000256" key="28">
    <source>
        <dbReference type="ARBA" id="ARBA00048241"/>
    </source>
</evidence>
<dbReference type="InterPro" id="IPR038650">
    <property type="entry name" value="PADR1_C_dom_sf"/>
</dbReference>
<keyword evidence="14" id="KW-0677">Repeat</keyword>
<dbReference type="GO" id="GO:1990404">
    <property type="term" value="F:NAD+-protein mono-ADP-ribosyltransferase activity"/>
    <property type="evidence" value="ECO:0007669"/>
    <property type="project" value="TreeGrafter"/>
</dbReference>
<dbReference type="InterPro" id="IPR036616">
    <property type="entry name" value="Poly(ADP-ribose)pol_reg_dom_sf"/>
</dbReference>
<feature type="domain" description="PARP-type" evidence="34">
    <location>
        <begin position="118"/>
        <end position="207"/>
    </location>
</feature>
<feature type="domain" description="PARP-type" evidence="34">
    <location>
        <begin position="11"/>
        <end position="93"/>
    </location>
</feature>
<keyword evidence="6" id="KW-0963">Cytoplasm</keyword>
<dbReference type="CDD" id="cd08001">
    <property type="entry name" value="WGR_PARP1_like"/>
    <property type="match status" value="1"/>
</dbReference>
<dbReference type="PROSITE" id="PS52007">
    <property type="entry name" value="PADR1"/>
    <property type="match status" value="1"/>
</dbReference>
<evidence type="ECO:0000256" key="13">
    <source>
        <dbReference type="ARBA" id="ARBA00022723"/>
    </source>
</evidence>
<dbReference type="SUPFAM" id="SSF52113">
    <property type="entry name" value="BRCT domain"/>
    <property type="match status" value="1"/>
</dbReference>
<dbReference type="PROSITE" id="PS51977">
    <property type="entry name" value="WGR"/>
    <property type="match status" value="1"/>
</dbReference>
<evidence type="ECO:0000256" key="26">
    <source>
        <dbReference type="ARBA" id="ARBA00024347"/>
    </source>
</evidence>
<comment type="catalytic activity">
    <reaction evidence="27 32">
        <text>NAD(+) + (ADP-D-ribosyl)n-acceptor = nicotinamide + (ADP-D-ribosyl)n+1-acceptor + H(+).</text>
        <dbReference type="EC" id="2.4.2.30"/>
    </reaction>
</comment>
<keyword evidence="21 32" id="KW-0238">DNA-binding</keyword>
<keyword evidence="12" id="KW-0548">Nucleotidyltransferase</keyword>
<dbReference type="Pfam" id="PF05406">
    <property type="entry name" value="WGR"/>
    <property type="match status" value="1"/>
</dbReference>
<dbReference type="InterPro" id="IPR036957">
    <property type="entry name" value="Znf_PARP_sf"/>
</dbReference>
<keyword evidence="5" id="KW-0158">Chromosome</keyword>
<keyword evidence="11 32" id="KW-0808">Transferase</keyword>
<dbReference type="Proteomes" id="UP001152798">
    <property type="component" value="Chromosome 1"/>
</dbReference>
<dbReference type="Gene3D" id="2.20.25.630">
    <property type="match status" value="1"/>
</dbReference>
<dbReference type="EC" id="2.4.2.30" evidence="4 32"/>
<evidence type="ECO:0000256" key="22">
    <source>
        <dbReference type="ARBA" id="ARBA00023163"/>
    </source>
</evidence>
<proteinExistence type="inferred from homology"/>
<feature type="region of interest" description="Disordered" evidence="33">
    <location>
        <begin position="89"/>
        <end position="108"/>
    </location>
</feature>
<dbReference type="GO" id="GO:0051287">
    <property type="term" value="F:NAD binding"/>
    <property type="evidence" value="ECO:0007669"/>
    <property type="project" value="UniProtKB-UniRule"/>
</dbReference>
<dbReference type="GO" id="GO:0006302">
    <property type="term" value="P:double-strand break repair"/>
    <property type="evidence" value="ECO:0007669"/>
    <property type="project" value="TreeGrafter"/>
</dbReference>
<dbReference type="InterPro" id="IPR049296">
    <property type="entry name" value="PARP1-like_PADR1_N"/>
</dbReference>
<dbReference type="InterPro" id="IPR004102">
    <property type="entry name" value="Poly(ADP-ribose)pol_reg_dom"/>
</dbReference>
<keyword evidence="16" id="KW-0863">Zinc-finger</keyword>
<dbReference type="Gene3D" id="3.30.1740.10">
    <property type="entry name" value="Zinc finger, PARP-type"/>
    <property type="match status" value="2"/>
</dbReference>
<evidence type="ECO:0000256" key="7">
    <source>
        <dbReference type="ARBA" id="ARBA00022499"/>
    </source>
</evidence>
<evidence type="ECO:0000256" key="8">
    <source>
        <dbReference type="ARBA" id="ARBA00022533"/>
    </source>
</evidence>
<keyword evidence="13 32" id="KW-0479">Metal-binding</keyword>
<evidence type="ECO:0000256" key="27">
    <source>
        <dbReference type="ARBA" id="ARBA00033987"/>
    </source>
</evidence>
<keyword evidence="8" id="KW-0021">Allosteric enzyme</keyword>
<gene>
    <name evidence="39" type="ORF">NEZAVI_LOCUS1035</name>
</gene>
<evidence type="ECO:0000256" key="24">
    <source>
        <dbReference type="ARBA" id="ARBA00024159"/>
    </source>
</evidence>
<dbReference type="Pfam" id="PF00644">
    <property type="entry name" value="PARP"/>
    <property type="match status" value="1"/>
</dbReference>
<keyword evidence="17 32" id="KW-0862">Zinc</keyword>
<evidence type="ECO:0000259" key="36">
    <source>
        <dbReference type="PROSITE" id="PS51059"/>
    </source>
</evidence>
<dbReference type="GO" id="GO:0045087">
    <property type="term" value="P:innate immune response"/>
    <property type="evidence" value="ECO:0007669"/>
    <property type="project" value="UniProtKB-KW"/>
</dbReference>
<evidence type="ECO:0000256" key="16">
    <source>
        <dbReference type="ARBA" id="ARBA00022771"/>
    </source>
</evidence>
<dbReference type="PANTHER" id="PTHR10459:SF112">
    <property type="entry name" value="POLY [ADP-RIBOSE] POLYMERASE 1"/>
    <property type="match status" value="1"/>
</dbReference>
<dbReference type="Gene3D" id="3.90.228.10">
    <property type="match status" value="1"/>
</dbReference>
<comment type="subcellular location">
    <subcellularLocation>
        <location evidence="1">Chromosome</location>
    </subcellularLocation>
    <subcellularLocation>
        <location evidence="2">Cytoplasm</location>
        <location evidence="2">Cytosol</location>
    </subcellularLocation>
    <subcellularLocation>
        <location evidence="3">Nucleus</location>
        <location evidence="3">Nucleolus</location>
    </subcellularLocation>
</comment>
<dbReference type="GO" id="GO:0070212">
    <property type="term" value="P:protein poly-ADP-ribosylation"/>
    <property type="evidence" value="ECO:0007669"/>
    <property type="project" value="TreeGrafter"/>
</dbReference>
<feature type="domain" description="PARP catalytic" evidence="36">
    <location>
        <begin position="784"/>
        <end position="1012"/>
    </location>
</feature>
<evidence type="ECO:0000256" key="14">
    <source>
        <dbReference type="ARBA" id="ARBA00022737"/>
    </source>
</evidence>
<keyword evidence="18" id="KW-0391">Immunity</keyword>
<dbReference type="PROSITE" id="PS51059">
    <property type="entry name" value="PARP_CATALYTIC"/>
    <property type="match status" value="1"/>
</dbReference>
<sequence length="1012" mass="115746">MEEDQSLDKPYRAEYAKSSRSNCKSCKTQIAKDVLRLGVMIQSPVHDGKIPHWYHFMCFFGKQRPSSVNDIAHFDSLRWEDQQKLTETLAEASKKGPPVTQKGKKATKRGQLNGLQDYTVEYAKSSRAMCRGCEVKITKEEVRISKKDFESEGAKMYGGQERWHHVECFAKLRNDLQFFESGDALPGFEQLKKEDKETVLKALPKIEAQSTAKVKDEVDDAPPEKKIKSEKKEIKTETSSVDENLLKKQNKLMFKYRDQLKNLSKKELTDLLLCNNQDDPVGTDRKLDRLQDIMAFGALEKCTKCKDGRFIYQSGIGYQCNGNLTEWTKCLSVEEKPKRKKFKVPEEYRSKYLFLEEYKCKVQDRYFVKDERPKVSQNSEPSTSAKIEKFTPFRGMTFYIIGKLEKSKDQIKTKILKWGGNLASKLTSDVVAIISTPDEVNKMNSKMETAQELNIPVVPESFIEACEKGGAIDKITESVISPWGGNVKEKVNEAIQKSAADRKKSGKSGSRFEKSVSKVTLKVVGGLAVDPDSGLDDIAHVYTDGKDKYTCVLGLSDVQTNKNSFYKIQLLESNKKDKFWVFRSWGRIGTKIGGKKVENMSTLHDAKKQFKCVYRDQTNNEWKHRENFVKYPEFMYPIDIDYGESDNIKLSSESNYESKLSKPLQELIRMIFDVDIMRKVMMEFELDMEKMPLGKLSRKQIQKAYAVLSELQEKDGDIKPMKVTDATNRFYTLIPHNFGTDSPPLLDNKEIIQSKLEMLESLMEMEVAYSLLRETKGEGEEGMHPLDAHYAKLNADIQVLERDTEEFKNIEAYVKNTHGETHTQYSLEIADVFKVKRSGEDKKFKPFKKMKNRKLLWHGSRITNFAGILSQGLRIAPPEAPVCGYMFGKGIYFADMVSKSANYCMSSPSNPNGLILLCEVALGEMYERTRADYIEKLPSGKHSTKGVGLTMPDPEQSVQNSEGVEIPLGKPVKQFTDNSKTSLLYNEYIVYDVAQVKMQYLIKMKFNYVTMY</sequence>
<dbReference type="Pfam" id="PF00645">
    <property type="entry name" value="zf-PARP"/>
    <property type="match status" value="2"/>
</dbReference>
<dbReference type="SUPFAM" id="SSF56399">
    <property type="entry name" value="ADP-ribosylation"/>
    <property type="match status" value="1"/>
</dbReference>
<keyword evidence="19" id="KW-0805">Transcription regulation</keyword>
<evidence type="ECO:0000256" key="4">
    <source>
        <dbReference type="ARBA" id="ARBA00012020"/>
    </source>
</evidence>
<evidence type="ECO:0000256" key="23">
    <source>
        <dbReference type="ARBA" id="ARBA00023242"/>
    </source>
</evidence>
<dbReference type="PROSITE" id="PS50064">
    <property type="entry name" value="ZF_PARP_2"/>
    <property type="match status" value="2"/>
</dbReference>
<evidence type="ECO:0000256" key="30">
    <source>
        <dbReference type="ARBA" id="ARBA00048575"/>
    </source>
</evidence>
<protein>
    <recommendedName>
        <fullName evidence="31 32">Poly [ADP-ribose] polymerase</fullName>
        <ecNumber evidence="4 32">2.4.2.30</ecNumber>
    </recommendedName>
</protein>
<dbReference type="Gene3D" id="1.20.142.10">
    <property type="entry name" value="Poly(ADP-ribose) polymerase, regulatory domain"/>
    <property type="match status" value="1"/>
</dbReference>
<evidence type="ECO:0000256" key="9">
    <source>
        <dbReference type="ARBA" id="ARBA00022588"/>
    </source>
</evidence>
<dbReference type="GO" id="GO:0016779">
    <property type="term" value="F:nucleotidyltransferase activity"/>
    <property type="evidence" value="ECO:0007669"/>
    <property type="project" value="UniProtKB-KW"/>
</dbReference>
<evidence type="ECO:0000256" key="15">
    <source>
        <dbReference type="ARBA" id="ARBA00022765"/>
    </source>
</evidence>
<dbReference type="Pfam" id="PF00533">
    <property type="entry name" value="BRCT"/>
    <property type="match status" value="1"/>
</dbReference>
<dbReference type="Pfam" id="PF02877">
    <property type="entry name" value="PARP_reg"/>
    <property type="match status" value="1"/>
</dbReference>
<evidence type="ECO:0000256" key="12">
    <source>
        <dbReference type="ARBA" id="ARBA00022695"/>
    </source>
</evidence>
<dbReference type="SUPFAM" id="SSF142921">
    <property type="entry name" value="WGR domain-like"/>
    <property type="match status" value="1"/>
</dbReference>
<evidence type="ECO:0000256" key="29">
    <source>
        <dbReference type="ARBA" id="ARBA00048339"/>
    </source>
</evidence>
<dbReference type="FunFam" id="1.20.142.10:FF:000001">
    <property type="entry name" value="Poly [ADP-ribose] polymerase"/>
    <property type="match status" value="1"/>
</dbReference>
<comment type="catalytic activity">
    <reaction evidence="29">
        <text>L-tyrosyl-[protein] + NAD(+) = O-(ADP-D-ribosyl)-L-tyrosyl-[protein] + nicotinamide + H(+)</text>
        <dbReference type="Rhea" id="RHEA:58236"/>
        <dbReference type="Rhea" id="RHEA-COMP:10136"/>
        <dbReference type="Rhea" id="RHEA-COMP:15092"/>
        <dbReference type="ChEBI" id="CHEBI:15378"/>
        <dbReference type="ChEBI" id="CHEBI:17154"/>
        <dbReference type="ChEBI" id="CHEBI:46858"/>
        <dbReference type="ChEBI" id="CHEBI:57540"/>
        <dbReference type="ChEBI" id="CHEBI:142557"/>
    </reaction>
    <physiologicalReaction direction="left-to-right" evidence="29">
        <dbReference type="Rhea" id="RHEA:58237"/>
    </physiologicalReaction>
</comment>
<dbReference type="InterPro" id="IPR008893">
    <property type="entry name" value="WGR_domain"/>
</dbReference>
<name>A0A9P0E3Y9_NEZVI</name>
<evidence type="ECO:0000256" key="17">
    <source>
        <dbReference type="ARBA" id="ARBA00022833"/>
    </source>
</evidence>
<feature type="domain" description="BRCT" evidence="35">
    <location>
        <begin position="388"/>
        <end position="466"/>
    </location>
</feature>
<dbReference type="GO" id="GO:0003677">
    <property type="term" value="F:DNA binding"/>
    <property type="evidence" value="ECO:0007669"/>
    <property type="project" value="UniProtKB-UniRule"/>
</dbReference>
<dbReference type="OrthoDB" id="429950at2759"/>
<evidence type="ECO:0000256" key="32">
    <source>
        <dbReference type="PIRNR" id="PIRNR000489"/>
    </source>
</evidence>
<evidence type="ECO:0000256" key="11">
    <source>
        <dbReference type="ARBA" id="ARBA00022679"/>
    </source>
</evidence>
<dbReference type="InterPro" id="IPR050800">
    <property type="entry name" value="ARTD/PARP"/>
</dbReference>
<evidence type="ECO:0000256" key="3">
    <source>
        <dbReference type="ARBA" id="ARBA00004604"/>
    </source>
</evidence>
<evidence type="ECO:0000259" key="37">
    <source>
        <dbReference type="PROSITE" id="PS51060"/>
    </source>
</evidence>
<dbReference type="InterPro" id="IPR012982">
    <property type="entry name" value="PARP1-like_PADR1_Zn_ribbon"/>
</dbReference>
<dbReference type="PROSITE" id="PS51060">
    <property type="entry name" value="PARP_ALPHA_HD"/>
    <property type="match status" value="1"/>
</dbReference>
<dbReference type="InterPro" id="IPR001510">
    <property type="entry name" value="Znf_PARP"/>
</dbReference>
<evidence type="ECO:0000256" key="10">
    <source>
        <dbReference type="ARBA" id="ARBA00022676"/>
    </source>
</evidence>
<evidence type="ECO:0000256" key="1">
    <source>
        <dbReference type="ARBA" id="ARBA00004286"/>
    </source>
</evidence>
<keyword evidence="9" id="KW-0399">Innate immunity</keyword>
<keyword evidence="7" id="KW-1017">Isopeptide bond</keyword>
<evidence type="ECO:0000313" key="39">
    <source>
        <dbReference type="EMBL" id="CAH1389673.1"/>
    </source>
</evidence>
<keyword evidence="10 32" id="KW-0328">Glycosyltransferase</keyword>
<feature type="region of interest" description="Disordered" evidence="33">
    <location>
        <begin position="213"/>
        <end position="234"/>
    </location>
</feature>
<dbReference type="InterPro" id="IPR001357">
    <property type="entry name" value="BRCT_dom"/>
</dbReference>
<reference evidence="39" key="1">
    <citation type="submission" date="2022-01" db="EMBL/GenBank/DDBJ databases">
        <authorList>
            <person name="King R."/>
        </authorList>
    </citation>
    <scope>NUCLEOTIDE SEQUENCE</scope>
</reference>
<comment type="catalytic activity">
    <reaction evidence="28">
        <text>L-histidyl-[protein] + NAD(+) = N(tele)-(ADP-D-ribosyl)-L-histidyl-[protein] + nicotinamide + H(+)</text>
        <dbReference type="Rhea" id="RHEA:72071"/>
        <dbReference type="Rhea" id="RHEA-COMP:9745"/>
        <dbReference type="Rhea" id="RHEA-COMP:18085"/>
        <dbReference type="ChEBI" id="CHEBI:15378"/>
        <dbReference type="ChEBI" id="CHEBI:17154"/>
        <dbReference type="ChEBI" id="CHEBI:29979"/>
        <dbReference type="ChEBI" id="CHEBI:57540"/>
        <dbReference type="ChEBI" id="CHEBI:191398"/>
    </reaction>
    <physiologicalReaction direction="left-to-right" evidence="28">
        <dbReference type="Rhea" id="RHEA:72072"/>
    </physiologicalReaction>
</comment>
<dbReference type="CDD" id="cd17747">
    <property type="entry name" value="BRCT_PARP1"/>
    <property type="match status" value="1"/>
</dbReference>
<comment type="catalytic activity">
    <reaction evidence="25">
        <text>L-aspartyl-[protein] + NAD(+) = 4-O-(ADP-D-ribosyl)-L-aspartyl-[protein] + nicotinamide</text>
        <dbReference type="Rhea" id="RHEA:54424"/>
        <dbReference type="Rhea" id="RHEA-COMP:9867"/>
        <dbReference type="Rhea" id="RHEA-COMP:13832"/>
        <dbReference type="ChEBI" id="CHEBI:17154"/>
        <dbReference type="ChEBI" id="CHEBI:29961"/>
        <dbReference type="ChEBI" id="CHEBI:57540"/>
        <dbReference type="ChEBI" id="CHEBI:138102"/>
    </reaction>
    <physiologicalReaction direction="left-to-right" evidence="25">
        <dbReference type="Rhea" id="RHEA:54425"/>
    </physiologicalReaction>
</comment>
<organism evidence="39 40">
    <name type="scientific">Nezara viridula</name>
    <name type="common">Southern green stink bug</name>
    <name type="synonym">Cimex viridulus</name>
    <dbReference type="NCBI Taxonomy" id="85310"/>
    <lineage>
        <taxon>Eukaryota</taxon>
        <taxon>Metazoa</taxon>
        <taxon>Ecdysozoa</taxon>
        <taxon>Arthropoda</taxon>
        <taxon>Hexapoda</taxon>
        <taxon>Insecta</taxon>
        <taxon>Pterygota</taxon>
        <taxon>Neoptera</taxon>
        <taxon>Paraneoptera</taxon>
        <taxon>Hemiptera</taxon>
        <taxon>Heteroptera</taxon>
        <taxon>Panheteroptera</taxon>
        <taxon>Pentatomomorpha</taxon>
        <taxon>Pentatomoidea</taxon>
        <taxon>Pentatomidae</taxon>
        <taxon>Pentatominae</taxon>
        <taxon>Nezara</taxon>
    </lineage>
</organism>
<dbReference type="SUPFAM" id="SSF47587">
    <property type="entry name" value="Domain of poly(ADP-ribose) polymerase"/>
    <property type="match status" value="1"/>
</dbReference>
<keyword evidence="15" id="KW-0013">ADP-ribosylation</keyword>
<comment type="catalytic activity">
    <reaction evidence="24">
        <text>L-glutamyl-[protein] + NAD(+) = 5-O-(ADP-D-ribosyl)-L-glutamyl-[protein] + nicotinamide</text>
        <dbReference type="Rhea" id="RHEA:58224"/>
        <dbReference type="Rhea" id="RHEA-COMP:10208"/>
        <dbReference type="Rhea" id="RHEA-COMP:15089"/>
        <dbReference type="ChEBI" id="CHEBI:17154"/>
        <dbReference type="ChEBI" id="CHEBI:29973"/>
        <dbReference type="ChEBI" id="CHEBI:57540"/>
        <dbReference type="ChEBI" id="CHEBI:142540"/>
    </reaction>
    <physiologicalReaction direction="left-to-right" evidence="24">
        <dbReference type="Rhea" id="RHEA:58225"/>
    </physiologicalReaction>
</comment>
<dbReference type="CDD" id="cd01437">
    <property type="entry name" value="parp_like"/>
    <property type="match status" value="1"/>
</dbReference>
<feature type="compositionally biased region" description="Basic and acidic residues" evidence="33">
    <location>
        <begin position="222"/>
        <end position="234"/>
    </location>
</feature>
<dbReference type="SMART" id="SM01335">
    <property type="entry name" value="PADR1"/>
    <property type="match status" value="1"/>
</dbReference>
<dbReference type="SMART" id="SM01336">
    <property type="entry name" value="zf-PARP"/>
    <property type="match status" value="2"/>
</dbReference>
<evidence type="ECO:0000259" key="38">
    <source>
        <dbReference type="PROSITE" id="PS51977"/>
    </source>
</evidence>
<feature type="domain" description="WGR" evidence="38">
    <location>
        <begin position="538"/>
        <end position="635"/>
    </location>
</feature>
<dbReference type="PANTHER" id="PTHR10459">
    <property type="entry name" value="DNA LIGASE"/>
    <property type="match status" value="1"/>
</dbReference>
<evidence type="ECO:0000256" key="19">
    <source>
        <dbReference type="ARBA" id="ARBA00023015"/>
    </source>
</evidence>
<dbReference type="SMART" id="SM00773">
    <property type="entry name" value="WGR"/>
    <property type="match status" value="1"/>
</dbReference>
<dbReference type="PIRSF" id="PIRSF000489">
    <property type="entry name" value="NAD_ADPRT"/>
    <property type="match status" value="1"/>
</dbReference>
<accession>A0A9P0E3Y9</accession>
<dbReference type="InterPro" id="IPR008288">
    <property type="entry name" value="PARP"/>
</dbReference>
<dbReference type="SUPFAM" id="SSF57716">
    <property type="entry name" value="Glucocorticoid receptor-like (DNA-binding domain)"/>
    <property type="match status" value="2"/>
</dbReference>
<dbReference type="FunFam" id="3.40.50.10190:FF:000051">
    <property type="entry name" value="Poly [ADP-ribose] polymerase"/>
    <property type="match status" value="1"/>
</dbReference>
<dbReference type="EMBL" id="OV725077">
    <property type="protein sequence ID" value="CAH1389673.1"/>
    <property type="molecule type" value="Genomic_DNA"/>
</dbReference>
<dbReference type="FunFam" id="3.90.228.10:FF:000002">
    <property type="entry name" value="Poly [ADP-ribose] polymerase"/>
    <property type="match status" value="1"/>
</dbReference>
<dbReference type="InterPro" id="IPR036930">
    <property type="entry name" value="WGR_dom_sf"/>
</dbReference>
<evidence type="ECO:0000256" key="25">
    <source>
        <dbReference type="ARBA" id="ARBA00024164"/>
    </source>
</evidence>
<dbReference type="Gene3D" id="1.10.20.130">
    <property type="match status" value="1"/>
</dbReference>
<keyword evidence="22" id="KW-0804">Transcription</keyword>
<dbReference type="GO" id="GO:0008270">
    <property type="term" value="F:zinc ion binding"/>
    <property type="evidence" value="ECO:0007669"/>
    <property type="project" value="UniProtKB-KW"/>
</dbReference>
<comment type="similarity">
    <text evidence="26">Belongs to the ARTD/PARP family.</text>
</comment>
<evidence type="ECO:0000256" key="2">
    <source>
        <dbReference type="ARBA" id="ARBA00004514"/>
    </source>
</evidence>
<dbReference type="GO" id="GO:0003950">
    <property type="term" value="F:NAD+ poly-ADP-ribosyltransferase activity"/>
    <property type="evidence" value="ECO:0007669"/>
    <property type="project" value="UniProtKB-UniRule"/>
</dbReference>
<dbReference type="InterPro" id="IPR036420">
    <property type="entry name" value="BRCT_dom_sf"/>
</dbReference>
<keyword evidence="23 32" id="KW-0539">Nucleus</keyword>
<dbReference type="AlphaFoldDB" id="A0A9P0E3Y9"/>
<dbReference type="SMART" id="SM00292">
    <property type="entry name" value="BRCT"/>
    <property type="match status" value="1"/>
</dbReference>
<comment type="catalytic activity">
    <reaction evidence="30">
        <text>L-seryl-[protein] + NAD(+) = O-(ADP-D-ribosyl)-L-seryl-[protein] + nicotinamide + H(+)</text>
        <dbReference type="Rhea" id="RHEA:58232"/>
        <dbReference type="Rhea" id="RHEA-COMP:9863"/>
        <dbReference type="Rhea" id="RHEA-COMP:15091"/>
        <dbReference type="ChEBI" id="CHEBI:15378"/>
        <dbReference type="ChEBI" id="CHEBI:17154"/>
        <dbReference type="ChEBI" id="CHEBI:29999"/>
        <dbReference type="ChEBI" id="CHEBI:57540"/>
        <dbReference type="ChEBI" id="CHEBI:142556"/>
    </reaction>
    <physiologicalReaction direction="left-to-right" evidence="30">
        <dbReference type="Rhea" id="RHEA:58233"/>
    </physiologicalReaction>
</comment>
<evidence type="ECO:0000256" key="5">
    <source>
        <dbReference type="ARBA" id="ARBA00022454"/>
    </source>
</evidence>
<dbReference type="GO" id="GO:0005694">
    <property type="term" value="C:chromosome"/>
    <property type="evidence" value="ECO:0007669"/>
    <property type="project" value="UniProtKB-SubCell"/>
</dbReference>
<dbReference type="Pfam" id="PF08063">
    <property type="entry name" value="Zn_ribbon_PADR1"/>
    <property type="match status" value="1"/>
</dbReference>
<feature type="domain" description="PARP alpha-helical" evidence="37">
    <location>
        <begin position="657"/>
        <end position="773"/>
    </location>
</feature>
<evidence type="ECO:0000256" key="33">
    <source>
        <dbReference type="SAM" id="MobiDB-lite"/>
    </source>
</evidence>
<dbReference type="PROSITE" id="PS00347">
    <property type="entry name" value="ZF_PARP_1"/>
    <property type="match status" value="1"/>
</dbReference>
<evidence type="ECO:0000256" key="6">
    <source>
        <dbReference type="ARBA" id="ARBA00022490"/>
    </source>
</evidence>
<dbReference type="GO" id="GO:0005730">
    <property type="term" value="C:nucleolus"/>
    <property type="evidence" value="ECO:0007669"/>
    <property type="project" value="UniProtKB-SubCell"/>
</dbReference>
<evidence type="ECO:0000259" key="35">
    <source>
        <dbReference type="PROSITE" id="PS50172"/>
    </source>
</evidence>
<dbReference type="InterPro" id="IPR012317">
    <property type="entry name" value="Poly(ADP-ribose)pol_cat_dom"/>
</dbReference>
<keyword evidence="20 32" id="KW-0520">NAD</keyword>
<evidence type="ECO:0000256" key="31">
    <source>
        <dbReference type="ARBA" id="ARBA00071874"/>
    </source>
</evidence>
<keyword evidence="40" id="KW-1185">Reference proteome</keyword>
<evidence type="ECO:0000256" key="20">
    <source>
        <dbReference type="ARBA" id="ARBA00023027"/>
    </source>
</evidence>